<protein>
    <submittedName>
        <fullName evidence="2">Uncharacterized protein</fullName>
    </submittedName>
</protein>
<dbReference type="Gramene" id="OBART07G06050.1">
    <property type="protein sequence ID" value="OBART07G06050.1"/>
    <property type="gene ID" value="OBART07G06050"/>
</dbReference>
<name>A0A0D3GN99_9ORYZ</name>
<reference evidence="2" key="1">
    <citation type="journal article" date="2009" name="Rice">
        <title>De Novo Next Generation Sequencing of Plant Genomes.</title>
        <authorList>
            <person name="Rounsley S."/>
            <person name="Marri P.R."/>
            <person name="Yu Y."/>
            <person name="He R."/>
            <person name="Sisneros N."/>
            <person name="Goicoechea J.L."/>
            <person name="Lee S.J."/>
            <person name="Angelova A."/>
            <person name="Kudrna D."/>
            <person name="Luo M."/>
            <person name="Affourtit J."/>
            <person name="Desany B."/>
            <person name="Knight J."/>
            <person name="Niazi F."/>
            <person name="Egholm M."/>
            <person name="Wing R.A."/>
        </authorList>
    </citation>
    <scope>NUCLEOTIDE SEQUENCE [LARGE SCALE GENOMIC DNA]</scope>
    <source>
        <strain evidence="2">cv. IRGC 105608</strain>
    </source>
</reference>
<evidence type="ECO:0000313" key="3">
    <source>
        <dbReference type="Proteomes" id="UP000026960"/>
    </source>
</evidence>
<dbReference type="HOGENOM" id="CLU_1534852_0_0_1"/>
<keyword evidence="3" id="KW-1185">Reference proteome</keyword>
<evidence type="ECO:0000313" key="2">
    <source>
        <dbReference type="EnsemblPlants" id="OBART07G06050.1"/>
    </source>
</evidence>
<dbReference type="EnsemblPlants" id="OBART07G06050.1">
    <property type="protein sequence ID" value="OBART07G06050.1"/>
    <property type="gene ID" value="OBART07G06050"/>
</dbReference>
<feature type="region of interest" description="Disordered" evidence="1">
    <location>
        <begin position="26"/>
        <end position="117"/>
    </location>
</feature>
<evidence type="ECO:0000256" key="1">
    <source>
        <dbReference type="SAM" id="MobiDB-lite"/>
    </source>
</evidence>
<sequence length="175" mass="19078">MWGPPGGGRWGGGGVRQERRCCIRRRRRGIRGGRRQREPGKAQLPVCPDTAAARHRGCRRGVDNEERRLEASTVVGGGGRRPSSYQDDGHRATVGSGGDEGDTDADADEDERIPSGGADLSEWYTVQERWRWRRSRGRCGQAWRRLPYGAGEVELGLASTALLAAAVSGVNDIIV</sequence>
<dbReference type="PaxDb" id="65489-OBART07G06050.1"/>
<dbReference type="Proteomes" id="UP000026960">
    <property type="component" value="Chromosome 7"/>
</dbReference>
<dbReference type="AlphaFoldDB" id="A0A0D3GN99"/>
<accession>A0A0D3GN99</accession>
<proteinExistence type="predicted"/>
<reference evidence="2" key="2">
    <citation type="submission" date="2015-03" db="UniProtKB">
        <authorList>
            <consortium name="EnsemblPlants"/>
        </authorList>
    </citation>
    <scope>IDENTIFICATION</scope>
</reference>
<organism evidence="2">
    <name type="scientific">Oryza barthii</name>
    <dbReference type="NCBI Taxonomy" id="65489"/>
    <lineage>
        <taxon>Eukaryota</taxon>
        <taxon>Viridiplantae</taxon>
        <taxon>Streptophyta</taxon>
        <taxon>Embryophyta</taxon>
        <taxon>Tracheophyta</taxon>
        <taxon>Spermatophyta</taxon>
        <taxon>Magnoliopsida</taxon>
        <taxon>Liliopsida</taxon>
        <taxon>Poales</taxon>
        <taxon>Poaceae</taxon>
        <taxon>BOP clade</taxon>
        <taxon>Oryzoideae</taxon>
        <taxon>Oryzeae</taxon>
        <taxon>Oryzinae</taxon>
        <taxon>Oryza</taxon>
    </lineage>
</organism>
<feature type="compositionally biased region" description="Basic and acidic residues" evidence="1">
    <location>
        <begin position="60"/>
        <end position="70"/>
    </location>
</feature>
<feature type="compositionally biased region" description="Acidic residues" evidence="1">
    <location>
        <begin position="99"/>
        <end position="111"/>
    </location>
</feature>